<protein>
    <submittedName>
        <fullName evidence="5">SpoVK/Ycf46/Vps4 family AAA+-type ATPase</fullName>
    </submittedName>
</protein>
<dbReference type="Gene3D" id="3.40.50.300">
    <property type="entry name" value="P-loop containing nucleotide triphosphate hydrolases"/>
    <property type="match status" value="1"/>
</dbReference>
<feature type="domain" description="AAA+ ATPase" evidence="4">
    <location>
        <begin position="49"/>
        <end position="181"/>
    </location>
</feature>
<proteinExistence type="inferred from homology"/>
<dbReference type="Proteomes" id="UP001549146">
    <property type="component" value="Unassembled WGS sequence"/>
</dbReference>
<dbReference type="SMART" id="SM00382">
    <property type="entry name" value="AAA"/>
    <property type="match status" value="1"/>
</dbReference>
<dbReference type="PANTHER" id="PTHR23073">
    <property type="entry name" value="26S PROTEASOME REGULATORY SUBUNIT"/>
    <property type="match status" value="1"/>
</dbReference>
<dbReference type="InterPro" id="IPR027417">
    <property type="entry name" value="P-loop_NTPase"/>
</dbReference>
<dbReference type="InterPro" id="IPR003959">
    <property type="entry name" value="ATPase_AAA_core"/>
</dbReference>
<dbReference type="EMBL" id="JBEPMO010000013">
    <property type="protein sequence ID" value="MET3732473.1"/>
    <property type="molecule type" value="Genomic_DNA"/>
</dbReference>
<dbReference type="InterPro" id="IPR050221">
    <property type="entry name" value="26S_Proteasome_ATPase"/>
</dbReference>
<keyword evidence="3" id="KW-0067">ATP-binding</keyword>
<keyword evidence="6" id="KW-1185">Reference proteome</keyword>
<dbReference type="CDD" id="cd19481">
    <property type="entry name" value="RecA-like_protease"/>
    <property type="match status" value="1"/>
</dbReference>
<comment type="caution">
    <text evidence="5">The sequence shown here is derived from an EMBL/GenBank/DDBJ whole genome shotgun (WGS) entry which is preliminary data.</text>
</comment>
<name>A0ABV2LV92_9FLAO</name>
<dbReference type="SUPFAM" id="SSF52540">
    <property type="entry name" value="P-loop containing nucleoside triphosphate hydrolases"/>
    <property type="match status" value="1"/>
</dbReference>
<dbReference type="Pfam" id="PF00004">
    <property type="entry name" value="AAA"/>
    <property type="match status" value="1"/>
</dbReference>
<accession>A0ABV2LV92</accession>
<evidence type="ECO:0000259" key="4">
    <source>
        <dbReference type="SMART" id="SM00382"/>
    </source>
</evidence>
<comment type="similarity">
    <text evidence="1">Belongs to the AAA ATPase family.</text>
</comment>
<sequence>MNIFDLAIQDIEKVSLDEVVLTPENRASVDQLIRENRYAEQLAELGLPVNNKILLEGSSGCGKTMTAKAIAQKLDKKIYILNLSNVISSRIGETSQHLKQVFDKAAREHAVLFLDEFDHIGKSRGSDDKEVGEMRRLVTNLIQLIDRFPNKALLICATNHQEVLDIALMRRFQLRIHYTMPSNDVLDNYYDSLLAKFPQEFTSIQRKYGISFAEAKDELFTQIKSILLAEWEQQEKLD</sequence>
<gene>
    <name evidence="5" type="ORF">ABID46_002062</name>
</gene>
<reference evidence="5 6" key="1">
    <citation type="submission" date="2024-06" db="EMBL/GenBank/DDBJ databases">
        <title>Genomic Encyclopedia of Type Strains, Phase IV (KMG-IV): sequencing the most valuable type-strain genomes for metagenomic binning, comparative biology and taxonomic classification.</title>
        <authorList>
            <person name="Goeker M."/>
        </authorList>
    </citation>
    <scope>NUCLEOTIDE SEQUENCE [LARGE SCALE GENOMIC DNA]</scope>
    <source>
        <strain evidence="5 6">DSM 29388</strain>
    </source>
</reference>
<dbReference type="RefSeq" id="WP_354509728.1">
    <property type="nucleotide sequence ID" value="NZ_JBEPMO010000013.1"/>
</dbReference>
<evidence type="ECO:0000256" key="1">
    <source>
        <dbReference type="ARBA" id="ARBA00006914"/>
    </source>
</evidence>
<evidence type="ECO:0000256" key="2">
    <source>
        <dbReference type="ARBA" id="ARBA00022741"/>
    </source>
</evidence>
<evidence type="ECO:0000256" key="3">
    <source>
        <dbReference type="ARBA" id="ARBA00022840"/>
    </source>
</evidence>
<evidence type="ECO:0000313" key="6">
    <source>
        <dbReference type="Proteomes" id="UP001549146"/>
    </source>
</evidence>
<keyword evidence="2" id="KW-0547">Nucleotide-binding</keyword>
<evidence type="ECO:0000313" key="5">
    <source>
        <dbReference type="EMBL" id="MET3732473.1"/>
    </source>
</evidence>
<dbReference type="InterPro" id="IPR003593">
    <property type="entry name" value="AAA+_ATPase"/>
</dbReference>
<organism evidence="5 6">
    <name type="scientific">Moheibacter stercoris</name>
    <dbReference type="NCBI Taxonomy" id="1628251"/>
    <lineage>
        <taxon>Bacteria</taxon>
        <taxon>Pseudomonadati</taxon>
        <taxon>Bacteroidota</taxon>
        <taxon>Flavobacteriia</taxon>
        <taxon>Flavobacteriales</taxon>
        <taxon>Weeksellaceae</taxon>
        <taxon>Moheibacter</taxon>
    </lineage>
</organism>